<dbReference type="RefSeq" id="WP_130505715.1">
    <property type="nucleotide sequence ID" value="NZ_SHLC01000001.1"/>
</dbReference>
<feature type="region of interest" description="Disordered" evidence="1">
    <location>
        <begin position="352"/>
        <end position="375"/>
    </location>
</feature>
<dbReference type="Proteomes" id="UP000291483">
    <property type="component" value="Unassembled WGS sequence"/>
</dbReference>
<protein>
    <submittedName>
        <fullName evidence="2">Putative sensory transduction regulator</fullName>
    </submittedName>
</protein>
<accession>A0A4Q8AMU0</accession>
<proteinExistence type="predicted"/>
<evidence type="ECO:0000256" key="1">
    <source>
        <dbReference type="SAM" id="MobiDB-lite"/>
    </source>
</evidence>
<dbReference type="OrthoDB" id="56388at2"/>
<dbReference type="InterPro" id="IPR019660">
    <property type="entry name" value="Put_sensory_transdc_reg_YbjN"/>
</dbReference>
<name>A0A4Q8AMU0_9MICO</name>
<sequence length="545" mass="59459">MNDAEARNELAEVYSMPDGLARNARAEDLAQRIENEGPADCLAEALLDLIDAYTSSDEAYKSFPVMARLLRLWDERPDLFDKSDEFALFWQFKWVAGHLPAWLQVSRPQALAVLEDMQRRYDLAGHGASGYLAARFRFAFLTGDPAVEDVRSLWRATPRDEFSNCEACEPGEQADYLYVTGQYDELAALAGKLHGSCNLEPTRGLSALAVAHLMRGEAPQAASILGEAHRRMTLDVPTDAAGARGQQLEVLLRGGQIDEALKRLRTADIVLLDGAKTPLAHLSFLISLLAGLSSARDQHAGDSTALPAPHGVTLSELHTQVLGRARDLAGRFDERNGNGFYDGLIDRALTARPAPEPLPHQPLPVHAEPSTTGEDTMTASHDFTADAATLGALSTQRIEAALSADGVNFGNDSDGDIISVWDENPFWFLLIGTESPILRISAKWKAWLPAANQAAATDAVNEWHNSRLFPRVLLSTDADGDVFLGIDRNVDLEFGITDAQLRNELSTTIRAGLQFFEFLEERFPTAVAAAEEYRAASRAAAEDPA</sequence>
<keyword evidence="3" id="KW-1185">Reference proteome</keyword>
<evidence type="ECO:0000313" key="2">
    <source>
        <dbReference type="EMBL" id="RZU65343.1"/>
    </source>
</evidence>
<dbReference type="EMBL" id="SHLC01000001">
    <property type="protein sequence ID" value="RZU65343.1"/>
    <property type="molecule type" value="Genomic_DNA"/>
</dbReference>
<reference evidence="2 3" key="1">
    <citation type="submission" date="2019-02" db="EMBL/GenBank/DDBJ databases">
        <title>Sequencing the genomes of 1000 actinobacteria strains.</title>
        <authorList>
            <person name="Klenk H.-P."/>
        </authorList>
    </citation>
    <scope>NUCLEOTIDE SEQUENCE [LARGE SCALE GENOMIC DNA]</scope>
    <source>
        <strain evidence="2 3">DSM 18319</strain>
    </source>
</reference>
<dbReference type="AlphaFoldDB" id="A0A4Q8AMU0"/>
<comment type="caution">
    <text evidence="2">The sequence shown here is derived from an EMBL/GenBank/DDBJ whole genome shotgun (WGS) entry which is preliminary data.</text>
</comment>
<evidence type="ECO:0000313" key="3">
    <source>
        <dbReference type="Proteomes" id="UP000291483"/>
    </source>
</evidence>
<dbReference type="Pfam" id="PF10722">
    <property type="entry name" value="YbjN"/>
    <property type="match status" value="1"/>
</dbReference>
<organism evidence="2 3">
    <name type="scientific">Microterricola gilva</name>
    <dbReference type="NCBI Taxonomy" id="393267"/>
    <lineage>
        <taxon>Bacteria</taxon>
        <taxon>Bacillati</taxon>
        <taxon>Actinomycetota</taxon>
        <taxon>Actinomycetes</taxon>
        <taxon>Micrococcales</taxon>
        <taxon>Microbacteriaceae</taxon>
        <taxon>Microterricola</taxon>
    </lineage>
</organism>
<gene>
    <name evidence="2" type="ORF">EV379_1674</name>
</gene>